<protein>
    <submittedName>
        <fullName evidence="1">Uncharacterized protein</fullName>
    </submittedName>
</protein>
<dbReference type="Gene3D" id="3.30.420.10">
    <property type="entry name" value="Ribonuclease H-like superfamily/Ribonuclease H"/>
    <property type="match status" value="1"/>
</dbReference>
<dbReference type="STRING" id="48269.A0A183M5B2"/>
<keyword evidence="2" id="KW-1185">Reference proteome</keyword>
<gene>
    <name evidence="1" type="ORF">SMRZ_LOCUS11237</name>
</gene>
<proteinExistence type="predicted"/>
<sequence length="116" mass="13316">MCPFSDKHSTASTIQHISGASNVVADALSRIIFLNSFQGVYLPKLVQLQKEEIDRHTKRGRQFESETFRCFTITLEIKRFRTTVYHREANMFVERAGLQSVSIRPQSTDVLVNRAL</sequence>
<dbReference type="GO" id="GO:0003676">
    <property type="term" value="F:nucleic acid binding"/>
    <property type="evidence" value="ECO:0007669"/>
    <property type="project" value="InterPro"/>
</dbReference>
<evidence type="ECO:0000313" key="1">
    <source>
        <dbReference type="EMBL" id="VDO94339.1"/>
    </source>
</evidence>
<dbReference type="Proteomes" id="UP000277204">
    <property type="component" value="Unassembled WGS sequence"/>
</dbReference>
<dbReference type="AlphaFoldDB" id="A0A183M5B2"/>
<evidence type="ECO:0000313" key="2">
    <source>
        <dbReference type="Proteomes" id="UP000277204"/>
    </source>
</evidence>
<accession>A0A183M5B2</accession>
<dbReference type="EMBL" id="UZAI01006208">
    <property type="protein sequence ID" value="VDO94339.1"/>
    <property type="molecule type" value="Genomic_DNA"/>
</dbReference>
<reference evidence="1 2" key="1">
    <citation type="submission" date="2018-11" db="EMBL/GenBank/DDBJ databases">
        <authorList>
            <consortium name="Pathogen Informatics"/>
        </authorList>
    </citation>
    <scope>NUCLEOTIDE SEQUENCE [LARGE SCALE GENOMIC DNA]</scope>
    <source>
        <strain evidence="1 2">Zambia</strain>
    </source>
</reference>
<name>A0A183M5B2_9TREM</name>
<organism evidence="1 2">
    <name type="scientific">Schistosoma margrebowiei</name>
    <dbReference type="NCBI Taxonomy" id="48269"/>
    <lineage>
        <taxon>Eukaryota</taxon>
        <taxon>Metazoa</taxon>
        <taxon>Spiralia</taxon>
        <taxon>Lophotrochozoa</taxon>
        <taxon>Platyhelminthes</taxon>
        <taxon>Trematoda</taxon>
        <taxon>Digenea</taxon>
        <taxon>Strigeidida</taxon>
        <taxon>Schistosomatoidea</taxon>
        <taxon>Schistosomatidae</taxon>
        <taxon>Schistosoma</taxon>
    </lineage>
</organism>
<dbReference type="InterPro" id="IPR036397">
    <property type="entry name" value="RNaseH_sf"/>
</dbReference>